<accession>A0ABP1G6F6</accession>
<dbReference type="EMBL" id="CAXHTA020000017">
    <property type="protein sequence ID" value="CAL5227791.1"/>
    <property type="molecule type" value="Genomic_DNA"/>
</dbReference>
<dbReference type="Proteomes" id="UP001497392">
    <property type="component" value="Unassembled WGS sequence"/>
</dbReference>
<gene>
    <name evidence="1" type="primary">g10813</name>
    <name evidence="1" type="ORF">VP750_LOCUS9697</name>
</gene>
<name>A0ABP1G6F6_9CHLO</name>
<protein>
    <submittedName>
        <fullName evidence="1">G10813 protein</fullName>
    </submittedName>
</protein>
<sequence length="325" mass="36606">MLLTRRRVLYGMEELQKMALGILDEAKEVEQRADKIVGPENPAAYTSEDARRMHADADKELTKSRCLQKLLQADPPSPEEAELGLSDARPAWELLEHRREFVSIHSINTKRKLQEAIWAAELQEREISNDPMDPVQEDLPEPEFVWDVQHDYSDHSDRCLDHLKRIIRLGSEDQEWVDAAVDPDLLSYSGKYALGYNLGATTDVLVAKRSAVRTLLPAKGAQVLFDLRKQVTSPDLIHGEIRLVLANLHAPAEKPVVVVTDLRGEWHILWMNGADICQRRFPTRANAVKVINDILAGSIEAGQGSTQAAIASRHRIPKHVFETAE</sequence>
<organism evidence="1 2">
    <name type="scientific">Coccomyxa viridis</name>
    <dbReference type="NCBI Taxonomy" id="1274662"/>
    <lineage>
        <taxon>Eukaryota</taxon>
        <taxon>Viridiplantae</taxon>
        <taxon>Chlorophyta</taxon>
        <taxon>core chlorophytes</taxon>
        <taxon>Trebouxiophyceae</taxon>
        <taxon>Trebouxiophyceae incertae sedis</taxon>
        <taxon>Coccomyxaceae</taxon>
        <taxon>Coccomyxa</taxon>
    </lineage>
</organism>
<comment type="caution">
    <text evidence="1">The sequence shown here is derived from an EMBL/GenBank/DDBJ whole genome shotgun (WGS) entry which is preliminary data.</text>
</comment>
<reference evidence="1 2" key="1">
    <citation type="submission" date="2024-06" db="EMBL/GenBank/DDBJ databases">
        <authorList>
            <person name="Kraege A."/>
            <person name="Thomma B."/>
        </authorList>
    </citation>
    <scope>NUCLEOTIDE SEQUENCE [LARGE SCALE GENOMIC DNA]</scope>
</reference>
<evidence type="ECO:0000313" key="1">
    <source>
        <dbReference type="EMBL" id="CAL5227791.1"/>
    </source>
</evidence>
<proteinExistence type="predicted"/>
<evidence type="ECO:0000313" key="2">
    <source>
        <dbReference type="Proteomes" id="UP001497392"/>
    </source>
</evidence>
<keyword evidence="2" id="KW-1185">Reference proteome</keyword>